<organism evidence="1 2">
    <name type="scientific">Bifidobacterium pseudolongum PV8-2</name>
    <dbReference type="NCBI Taxonomy" id="1447715"/>
    <lineage>
        <taxon>Bacteria</taxon>
        <taxon>Bacillati</taxon>
        <taxon>Actinomycetota</taxon>
        <taxon>Actinomycetes</taxon>
        <taxon>Bifidobacteriales</taxon>
        <taxon>Bifidobacteriaceae</taxon>
        <taxon>Bifidobacterium</taxon>
    </lineage>
</organism>
<dbReference type="EMBL" id="CP007457">
    <property type="protein sequence ID" value="AIZ15536.1"/>
    <property type="molecule type" value="Genomic_DNA"/>
</dbReference>
<dbReference type="Pfam" id="PF05258">
    <property type="entry name" value="DciA"/>
    <property type="match status" value="1"/>
</dbReference>
<dbReference type="OrthoDB" id="5516926at2"/>
<dbReference type="Proteomes" id="UP000030636">
    <property type="component" value="Chromosome"/>
</dbReference>
<proteinExistence type="predicted"/>
<dbReference type="KEGG" id="bpsp:AH67_00020"/>
<reference evidence="1 2" key="1">
    <citation type="journal article" date="2015" name="Genome Announc.">
        <title>Bifidobacterium pseudolongum Strain PV8-2, Isolated from a Stool Sample of an Anemic Kenyan Infant.</title>
        <authorList>
            <person name="Vazquez-Gutierrez P."/>
            <person name="Lacroix C."/>
            <person name="Chassard C."/>
            <person name="Klumpp J."/>
            <person name="Stevens M.J."/>
            <person name="Jans C."/>
        </authorList>
    </citation>
    <scope>NUCLEOTIDE SEQUENCE [LARGE SCALE GENOMIC DNA]</scope>
    <source>
        <strain evidence="1 2">PV8-2</strain>
    </source>
</reference>
<dbReference type="InterPro" id="IPR007922">
    <property type="entry name" value="DciA-like"/>
</dbReference>
<dbReference type="STRING" id="1447715.AH67_00020"/>
<dbReference type="RefSeq" id="WP_039170674.1">
    <property type="nucleotide sequence ID" value="NZ_CP007457.1"/>
</dbReference>
<accession>A0A0A7I685</accession>
<dbReference type="HOGENOM" id="CLU_087206_2_1_11"/>
<dbReference type="PANTHER" id="PTHR36456:SF1">
    <property type="entry name" value="UPF0232 PROTEIN SCO3875"/>
    <property type="match status" value="1"/>
</dbReference>
<evidence type="ECO:0000313" key="1">
    <source>
        <dbReference type="EMBL" id="AIZ15536.1"/>
    </source>
</evidence>
<keyword evidence="2" id="KW-1185">Reference proteome</keyword>
<name>A0A0A7I685_9BIFI</name>
<dbReference type="AlphaFoldDB" id="A0A0A7I685"/>
<evidence type="ECO:0000313" key="2">
    <source>
        <dbReference type="Proteomes" id="UP000030636"/>
    </source>
</evidence>
<gene>
    <name evidence="1" type="ORF">AH67_00020</name>
</gene>
<evidence type="ECO:0008006" key="3">
    <source>
        <dbReference type="Google" id="ProtNLM"/>
    </source>
</evidence>
<dbReference type="PANTHER" id="PTHR36456">
    <property type="entry name" value="UPF0232 PROTEIN SCO3875"/>
    <property type="match status" value="1"/>
</dbReference>
<sequence length="168" mass="19040">MIREPVAVALHLDERKLGAQEFKRLSDRAGLIRERRIKREQARENFGKPGRDVRGVGGVMSGFLRRAGWLPHMQIAALTEDWASIVGDVLAAHTRVERLADGVLTISTESPAWTQQVQFLRPQILEKVRKTLTGLTVDDVRVVGPQAHGPGMRKRLYVQHNMRPPRER</sequence>
<protein>
    <recommendedName>
        <fullName evidence="3">Zn-ribbon-containing, RNA-binding like protein</fullName>
    </recommendedName>
</protein>